<gene>
    <name evidence="1" type="ORF">PGLA1383_LOCUS53057</name>
</gene>
<keyword evidence="2" id="KW-1185">Reference proteome</keyword>
<sequence>MARALLEPFPPSLLQAVAAGSLLEMPKVVRAVRVVGDYGPLWDEREPPADFGWRSQATVGAHGMSCSADSLAMARTDVESLGRLPRSRYILSEEASDLASLLSTNMAAEVPTLPGLPPPRWSRSSYDRGLEEIHDILDLLWAFREPLALPGGSPFPALAPAGKHFLLNVDGTEVPEEIVKAAVLSAMSPFREAVTLHAVALRPQALLKDPLRGFCRLVQSGRSGLEWQLIEHESPEAFLGWLRSQASDSAPCQVGPPMLFGSLRGHESELRRLCAASGGAAWGRLFAAEPLEALRRWTRSALLAPELVAAPPWMRTDLTHPAVEVIHPLRLEPE</sequence>
<dbReference type="AlphaFoldDB" id="A0A813HJJ8"/>
<proteinExistence type="predicted"/>
<organism evidence="1 2">
    <name type="scientific">Polarella glacialis</name>
    <name type="common">Dinoflagellate</name>
    <dbReference type="NCBI Taxonomy" id="89957"/>
    <lineage>
        <taxon>Eukaryota</taxon>
        <taxon>Sar</taxon>
        <taxon>Alveolata</taxon>
        <taxon>Dinophyceae</taxon>
        <taxon>Suessiales</taxon>
        <taxon>Suessiaceae</taxon>
        <taxon>Polarella</taxon>
    </lineage>
</organism>
<accession>A0A813HJJ8</accession>
<dbReference type="EMBL" id="CAJNNV010031758">
    <property type="protein sequence ID" value="CAE8637728.1"/>
    <property type="molecule type" value="Genomic_DNA"/>
</dbReference>
<comment type="caution">
    <text evidence="1">The sequence shown here is derived from an EMBL/GenBank/DDBJ whole genome shotgun (WGS) entry which is preliminary data.</text>
</comment>
<reference evidence="1" key="1">
    <citation type="submission" date="2021-02" db="EMBL/GenBank/DDBJ databases">
        <authorList>
            <person name="Dougan E. K."/>
            <person name="Rhodes N."/>
            <person name="Thang M."/>
            <person name="Chan C."/>
        </authorList>
    </citation>
    <scope>NUCLEOTIDE SEQUENCE</scope>
</reference>
<protein>
    <submittedName>
        <fullName evidence="1">Uncharacterized protein</fullName>
    </submittedName>
</protein>
<evidence type="ECO:0000313" key="2">
    <source>
        <dbReference type="Proteomes" id="UP000654075"/>
    </source>
</evidence>
<evidence type="ECO:0000313" key="1">
    <source>
        <dbReference type="EMBL" id="CAE8637728.1"/>
    </source>
</evidence>
<dbReference type="OrthoDB" id="474368at2759"/>
<name>A0A813HJJ8_POLGL</name>
<dbReference type="Proteomes" id="UP000654075">
    <property type="component" value="Unassembled WGS sequence"/>
</dbReference>